<organism evidence="1">
    <name type="scientific">marine sediment metagenome</name>
    <dbReference type="NCBI Taxonomy" id="412755"/>
    <lineage>
        <taxon>unclassified sequences</taxon>
        <taxon>metagenomes</taxon>
        <taxon>ecological metagenomes</taxon>
    </lineage>
</organism>
<proteinExistence type="predicted"/>
<comment type="caution">
    <text evidence="1">The sequence shown here is derived from an EMBL/GenBank/DDBJ whole genome shotgun (WGS) entry which is preliminary data.</text>
</comment>
<reference evidence="1" key="1">
    <citation type="journal article" date="2015" name="Nature">
        <title>Complex archaea that bridge the gap between prokaryotes and eukaryotes.</title>
        <authorList>
            <person name="Spang A."/>
            <person name="Saw J.H."/>
            <person name="Jorgensen S.L."/>
            <person name="Zaremba-Niedzwiedzka K."/>
            <person name="Martijn J."/>
            <person name="Lind A.E."/>
            <person name="van Eijk R."/>
            <person name="Schleper C."/>
            <person name="Guy L."/>
            <person name="Ettema T.J."/>
        </authorList>
    </citation>
    <scope>NUCLEOTIDE SEQUENCE</scope>
</reference>
<dbReference type="EMBL" id="LAZR01000741">
    <property type="protein sequence ID" value="KKN59042.1"/>
    <property type="molecule type" value="Genomic_DNA"/>
</dbReference>
<sequence length="124" mass="14622">MKTKKQLEKEIQQLEWKHNVMIDLLDQQGICYEKGVMEKTGKHTGLASFWKAPKEYHKRIEEYLEVKFELIGLKKTLTQTNEIIKLIEEEVMFKNPNENLSMSTLVFNQLVRDLLLKKIKGDGK</sequence>
<evidence type="ECO:0000313" key="1">
    <source>
        <dbReference type="EMBL" id="KKN59042.1"/>
    </source>
</evidence>
<accession>A0A0F9S9T0</accession>
<protein>
    <submittedName>
        <fullName evidence="1">Uncharacterized protein</fullName>
    </submittedName>
</protein>
<name>A0A0F9S9T0_9ZZZZ</name>
<gene>
    <name evidence="1" type="ORF">LCGC14_0545970</name>
</gene>
<dbReference type="AlphaFoldDB" id="A0A0F9S9T0"/>